<gene>
    <name evidence="1" type="ORF">G7Y89_g4219</name>
</gene>
<accession>A0A8H4W6X4</accession>
<sequence length="118" mass="12834">MSVICCNCPLPSTVSATDPSSGVVDCLRQETAAFGIKSIPFQLGFFRTKIMIDVVKGEGVAEGKELPERLPLGPDVLAKARDRYTKYLELCTEWGGVVMSTDIDGEDKGNMRTGVKFE</sequence>
<evidence type="ECO:0000313" key="2">
    <source>
        <dbReference type="Proteomes" id="UP000566819"/>
    </source>
</evidence>
<organism evidence="1 2">
    <name type="scientific">Cudoniella acicularis</name>
    <dbReference type="NCBI Taxonomy" id="354080"/>
    <lineage>
        <taxon>Eukaryota</taxon>
        <taxon>Fungi</taxon>
        <taxon>Dikarya</taxon>
        <taxon>Ascomycota</taxon>
        <taxon>Pezizomycotina</taxon>
        <taxon>Leotiomycetes</taxon>
        <taxon>Helotiales</taxon>
        <taxon>Tricladiaceae</taxon>
        <taxon>Cudoniella</taxon>
    </lineage>
</organism>
<reference evidence="1 2" key="1">
    <citation type="submission" date="2020-03" db="EMBL/GenBank/DDBJ databases">
        <title>Draft Genome Sequence of Cudoniella acicularis.</title>
        <authorList>
            <person name="Buettner E."/>
            <person name="Kellner H."/>
        </authorList>
    </citation>
    <scope>NUCLEOTIDE SEQUENCE [LARGE SCALE GENOMIC DNA]</scope>
    <source>
        <strain evidence="1 2">DSM 108380</strain>
    </source>
</reference>
<dbReference type="Proteomes" id="UP000566819">
    <property type="component" value="Unassembled WGS sequence"/>
</dbReference>
<evidence type="ECO:0000313" key="1">
    <source>
        <dbReference type="EMBL" id="KAF4633900.1"/>
    </source>
</evidence>
<proteinExistence type="predicted"/>
<dbReference type="AlphaFoldDB" id="A0A8H4W6X4"/>
<comment type="caution">
    <text evidence="1">The sequence shown here is derived from an EMBL/GenBank/DDBJ whole genome shotgun (WGS) entry which is preliminary data.</text>
</comment>
<keyword evidence="2" id="KW-1185">Reference proteome</keyword>
<dbReference type="EMBL" id="JAAMPI010000224">
    <property type="protein sequence ID" value="KAF4633900.1"/>
    <property type="molecule type" value="Genomic_DNA"/>
</dbReference>
<protein>
    <submittedName>
        <fullName evidence="1">Uncharacterized protein</fullName>
    </submittedName>
</protein>
<name>A0A8H4W6X4_9HELO</name>
<dbReference type="OrthoDB" id="1274115at2759"/>